<proteinExistence type="predicted"/>
<dbReference type="EMBL" id="JANEYT010000105">
    <property type="protein sequence ID" value="MCQ1061029.1"/>
    <property type="molecule type" value="Genomic_DNA"/>
</dbReference>
<gene>
    <name evidence="1" type="ORF">NHN17_23595</name>
</gene>
<keyword evidence="2" id="KW-1185">Reference proteome</keyword>
<evidence type="ECO:0000313" key="2">
    <source>
        <dbReference type="Proteomes" id="UP001524460"/>
    </source>
</evidence>
<comment type="caution">
    <text evidence="1">The sequence shown here is derived from an EMBL/GenBank/DDBJ whole genome shotgun (WGS) entry which is preliminary data.</text>
</comment>
<protein>
    <submittedName>
        <fullName evidence="1">Uncharacterized protein</fullName>
    </submittedName>
</protein>
<dbReference type="Proteomes" id="UP001524460">
    <property type="component" value="Unassembled WGS sequence"/>
</dbReference>
<dbReference type="RefSeq" id="WP_255045127.1">
    <property type="nucleotide sequence ID" value="NZ_JANEYT010000105.1"/>
</dbReference>
<evidence type="ECO:0000313" key="1">
    <source>
        <dbReference type="EMBL" id="MCQ1061029.1"/>
    </source>
</evidence>
<name>A0ABT1NCG8_9GAMM</name>
<reference evidence="1 2" key="1">
    <citation type="submission" date="2022-07" db="EMBL/GenBank/DDBJ databases">
        <title>Photobacterium pectinilyticum sp. nov., a marine bacterium isolated from surface seawater of Qingdao offshore.</title>
        <authorList>
            <person name="Wang X."/>
        </authorList>
    </citation>
    <scope>NUCLEOTIDE SEQUENCE [LARGE SCALE GENOMIC DNA]</scope>
    <source>
        <strain evidence="1 2">ZSDE20</strain>
    </source>
</reference>
<organism evidence="1 2">
    <name type="scientific">Photobacterium pectinilyticum</name>
    <dbReference type="NCBI Taxonomy" id="2906793"/>
    <lineage>
        <taxon>Bacteria</taxon>
        <taxon>Pseudomonadati</taxon>
        <taxon>Pseudomonadota</taxon>
        <taxon>Gammaproteobacteria</taxon>
        <taxon>Vibrionales</taxon>
        <taxon>Vibrionaceae</taxon>
        <taxon>Photobacterium</taxon>
    </lineage>
</organism>
<accession>A0ABT1NCG8</accession>
<sequence length="76" mass="8665">MTRPFIEAHLFYKGMHRVGIDEDGRILAPYKQFPASTLAKEIVDWLVAEYGFDEHDLMRGPRGALTAPKYKKLGSI</sequence>